<dbReference type="EMBL" id="WJXW01000008">
    <property type="protein sequence ID" value="KAF9734035.1"/>
    <property type="molecule type" value="Genomic_DNA"/>
</dbReference>
<protein>
    <submittedName>
        <fullName evidence="10">Glycosyl transferase group 1</fullName>
    </submittedName>
</protein>
<proteinExistence type="inferred from homology"/>
<dbReference type="InterPro" id="IPR049438">
    <property type="entry name" value="TreT_GT1"/>
</dbReference>
<evidence type="ECO:0000256" key="7">
    <source>
        <dbReference type="SAM" id="MobiDB-lite"/>
    </source>
</evidence>
<dbReference type="PANTHER" id="PTHR47779">
    <property type="entry name" value="SYNTHASE (CCG-9), PUTATIVE (AFU_ORTHOLOGUE AFUA_3G12100)-RELATED"/>
    <property type="match status" value="1"/>
</dbReference>
<name>A0A9P6KPH8_9PLEO</name>
<evidence type="ECO:0000259" key="9">
    <source>
        <dbReference type="Pfam" id="PF21269"/>
    </source>
</evidence>
<keyword evidence="4" id="KW-0328">Glycosyltransferase</keyword>
<evidence type="ECO:0000256" key="5">
    <source>
        <dbReference type="ARBA" id="ARBA00022679"/>
    </source>
</evidence>
<dbReference type="Pfam" id="PF00534">
    <property type="entry name" value="Glycos_transf_1"/>
    <property type="match status" value="1"/>
</dbReference>
<dbReference type="Pfam" id="PF21269">
    <property type="entry name" value="TreT_GT1"/>
    <property type="match status" value="1"/>
</dbReference>
<evidence type="ECO:0000259" key="8">
    <source>
        <dbReference type="Pfam" id="PF00534"/>
    </source>
</evidence>
<sequence length="733" mass="80865">MSTMNSTYQPRPAMKRKTTRQAFQAPTSLSNQLQLGSYGSPKTVYLGIAVRLGANGTLDVGIALHDATYSIDFEVTTFKLKSSSSTSASGLSGTSGTSGTSSQPGSDSKSLDPISEEELPGELANYIIGKLQNLQKEHLYKFVGAGINKKALELSPKLAALLWEELDIVPLVLPNQPSSDLLSQHGCHDVTVDEEADSMARKALMEFGPANQPRLLIGTRKNKVEVDSDGRTQLTVMDDYMGTVNKDTTWKATLKYAESLKGRNVKIAFFNSTPQGGGVALMRHALIRFLRILGVNCEWYVPKPKPEVFIHTKNNHNILQHVEGAGPPLTREEAQLLDDWALHNAEKYWLINEGPLASRDNGGADVIIVDDPQMPSLVRIAKEQDPDRPVIFRSHIQVRADLADTPGTPAHQVWSWIWNNVQAADLFISHPVREFVPKTVAPAKVGYLPATTDWLDGLNKDLSQWDKEYYMLEFATACFRERMASLAWPDRPFIVQIARFDPAKGIPDVLAAYASLRRTHMANFAPEHIPQLVIAGHGAIDDTDTQRIYDATMLELHEKYEDIKADVVVMRVGPTDQILNALMSTAHVALQLSTREGFEVKVSEALHKGIPVIATRAGGIPLQVQHGKSGFLVEPGDYEAVAGHLCDLFTDDVLHDSMSHHAATHVSDEVGTVGNALSWLYLADALSQGQKLEPKSRWINDMAREHLGIRYQEGETRLPRSKNLDLTGDETRG</sequence>
<evidence type="ECO:0000256" key="4">
    <source>
        <dbReference type="ARBA" id="ARBA00022676"/>
    </source>
</evidence>
<dbReference type="Gene3D" id="3.40.50.2000">
    <property type="entry name" value="Glycogen Phosphorylase B"/>
    <property type="match status" value="2"/>
</dbReference>
<feature type="domain" description="Trehalose synthase N-terminal" evidence="9">
    <location>
        <begin position="270"/>
        <end position="436"/>
    </location>
</feature>
<feature type="domain" description="Glycosyl transferase family 1" evidence="8">
    <location>
        <begin position="485"/>
        <end position="662"/>
    </location>
</feature>
<evidence type="ECO:0000313" key="11">
    <source>
        <dbReference type="Proteomes" id="UP000756921"/>
    </source>
</evidence>
<dbReference type="Proteomes" id="UP000756921">
    <property type="component" value="Unassembled WGS sequence"/>
</dbReference>
<keyword evidence="6" id="KW-0119">Carbohydrate metabolism</keyword>
<evidence type="ECO:0000256" key="6">
    <source>
        <dbReference type="ARBA" id="ARBA00023277"/>
    </source>
</evidence>
<dbReference type="InterPro" id="IPR001296">
    <property type="entry name" value="Glyco_trans_1"/>
</dbReference>
<organism evidence="10 11">
    <name type="scientific">Paraphaeosphaeria minitans</name>
    <dbReference type="NCBI Taxonomy" id="565426"/>
    <lineage>
        <taxon>Eukaryota</taxon>
        <taxon>Fungi</taxon>
        <taxon>Dikarya</taxon>
        <taxon>Ascomycota</taxon>
        <taxon>Pezizomycotina</taxon>
        <taxon>Dothideomycetes</taxon>
        <taxon>Pleosporomycetidae</taxon>
        <taxon>Pleosporales</taxon>
        <taxon>Massarineae</taxon>
        <taxon>Didymosphaeriaceae</taxon>
        <taxon>Paraphaeosphaeria</taxon>
    </lineage>
</organism>
<gene>
    <name evidence="10" type="ORF">PMIN01_08378</name>
</gene>
<reference evidence="10" key="1">
    <citation type="journal article" date="2020" name="Mol. Plant Microbe Interact.">
        <title>Genome Sequence of the Biocontrol Agent Coniothyrium minitans strain Conio (IMI 134523).</title>
        <authorList>
            <person name="Patel D."/>
            <person name="Shittu T.A."/>
            <person name="Baroncelli R."/>
            <person name="Muthumeenakshi S."/>
            <person name="Osborne T.H."/>
            <person name="Janganan T.K."/>
            <person name="Sreenivasaprasad S."/>
        </authorList>
    </citation>
    <scope>NUCLEOTIDE SEQUENCE</scope>
    <source>
        <strain evidence="10">Conio</strain>
    </source>
</reference>
<dbReference type="GO" id="GO:0016757">
    <property type="term" value="F:glycosyltransferase activity"/>
    <property type="evidence" value="ECO:0007669"/>
    <property type="project" value="UniProtKB-KW"/>
</dbReference>
<feature type="region of interest" description="Disordered" evidence="7">
    <location>
        <begin position="83"/>
        <end position="114"/>
    </location>
</feature>
<evidence type="ECO:0000256" key="2">
    <source>
        <dbReference type="ARBA" id="ARBA00011738"/>
    </source>
</evidence>
<dbReference type="OrthoDB" id="937291at2759"/>
<feature type="compositionally biased region" description="Low complexity" evidence="7">
    <location>
        <begin position="83"/>
        <end position="108"/>
    </location>
</feature>
<comment type="caution">
    <text evidence="10">The sequence shown here is derived from an EMBL/GenBank/DDBJ whole genome shotgun (WGS) entry which is preliminary data.</text>
</comment>
<dbReference type="SUPFAM" id="SSF53756">
    <property type="entry name" value="UDP-Glycosyltransferase/glycogen phosphorylase"/>
    <property type="match status" value="1"/>
</dbReference>
<keyword evidence="5 10" id="KW-0808">Transferase</keyword>
<keyword evidence="11" id="KW-1185">Reference proteome</keyword>
<accession>A0A9P6KPH8</accession>
<dbReference type="AlphaFoldDB" id="A0A9P6KPH8"/>
<comment type="similarity">
    <text evidence="1">Belongs to the glycosyltransferase group 1 family. Glycosyltransferase 4 subfamily.</text>
</comment>
<feature type="region of interest" description="Disordered" evidence="7">
    <location>
        <begin position="1"/>
        <end position="26"/>
    </location>
</feature>
<dbReference type="InterPro" id="IPR052078">
    <property type="entry name" value="Trehalose_Metab_GTase"/>
</dbReference>
<evidence type="ECO:0000313" key="10">
    <source>
        <dbReference type="EMBL" id="KAF9734035.1"/>
    </source>
</evidence>
<dbReference type="PANTHER" id="PTHR47779:SF1">
    <property type="entry name" value="SYNTHASE (CCG-9), PUTATIVE (AFU_ORTHOLOGUE AFUA_3G12100)-RELATED"/>
    <property type="match status" value="1"/>
</dbReference>
<dbReference type="GO" id="GO:0006006">
    <property type="term" value="P:glucose metabolic process"/>
    <property type="evidence" value="ECO:0007669"/>
    <property type="project" value="UniProtKB-KW"/>
</dbReference>
<comment type="subunit">
    <text evidence="2">Homodimer.</text>
</comment>
<evidence type="ECO:0000256" key="3">
    <source>
        <dbReference type="ARBA" id="ARBA00022526"/>
    </source>
</evidence>
<keyword evidence="3" id="KW-0313">Glucose metabolism</keyword>
<evidence type="ECO:0000256" key="1">
    <source>
        <dbReference type="ARBA" id="ARBA00009481"/>
    </source>
</evidence>